<sequence>MSFKEIIIKYRIAIVIVIVAVTLAIFGIYVMTGRNVAPPIEEPPQSSEPIILTPELTKVLIKEMSVPTTTEVQMPKNKIEEVKKEMSVDPKKTPPVSSDTINSLLDSMSAK</sequence>
<feature type="region of interest" description="Disordered" evidence="1">
    <location>
        <begin position="79"/>
        <end position="111"/>
    </location>
</feature>
<keyword evidence="2" id="KW-0812">Transmembrane</keyword>
<accession>A0A0G1JHK3</accession>
<evidence type="ECO:0000256" key="2">
    <source>
        <dbReference type="SAM" id="Phobius"/>
    </source>
</evidence>
<dbReference type="EMBL" id="LCHW01000001">
    <property type="protein sequence ID" value="KKT43487.1"/>
    <property type="molecule type" value="Genomic_DNA"/>
</dbReference>
<protein>
    <submittedName>
        <fullName evidence="3">Uncharacterized protein</fullName>
    </submittedName>
</protein>
<comment type="caution">
    <text evidence="3">The sequence shown here is derived from an EMBL/GenBank/DDBJ whole genome shotgun (WGS) entry which is preliminary data.</text>
</comment>
<reference evidence="3 4" key="1">
    <citation type="journal article" date="2015" name="Nature">
        <title>rRNA introns, odd ribosomes, and small enigmatic genomes across a large radiation of phyla.</title>
        <authorList>
            <person name="Brown C.T."/>
            <person name="Hug L.A."/>
            <person name="Thomas B.C."/>
            <person name="Sharon I."/>
            <person name="Castelle C.J."/>
            <person name="Singh A."/>
            <person name="Wilkins M.J."/>
            <person name="Williams K.H."/>
            <person name="Banfield J.F."/>
        </authorList>
    </citation>
    <scope>NUCLEOTIDE SEQUENCE [LARGE SCALE GENOMIC DNA]</scope>
</reference>
<feature type="compositionally biased region" description="Polar residues" evidence="1">
    <location>
        <begin position="95"/>
        <end position="111"/>
    </location>
</feature>
<feature type="transmembrane region" description="Helical" evidence="2">
    <location>
        <begin position="12"/>
        <end position="31"/>
    </location>
</feature>
<dbReference type="AlphaFoldDB" id="A0A0G1JHK3"/>
<keyword evidence="2" id="KW-0472">Membrane</keyword>
<gene>
    <name evidence="3" type="ORF">UW32_C0001G0079</name>
</gene>
<feature type="compositionally biased region" description="Basic and acidic residues" evidence="1">
    <location>
        <begin position="79"/>
        <end position="92"/>
    </location>
</feature>
<evidence type="ECO:0000256" key="1">
    <source>
        <dbReference type="SAM" id="MobiDB-lite"/>
    </source>
</evidence>
<proteinExistence type="predicted"/>
<dbReference type="Proteomes" id="UP000034051">
    <property type="component" value="Unassembled WGS sequence"/>
</dbReference>
<keyword evidence="2" id="KW-1133">Transmembrane helix</keyword>
<name>A0A0G1JHK3_9BACT</name>
<evidence type="ECO:0000313" key="3">
    <source>
        <dbReference type="EMBL" id="KKT43487.1"/>
    </source>
</evidence>
<organism evidence="3 4">
    <name type="scientific">Candidatus Wolfebacteria bacterium GW2011_GWE2_44_13</name>
    <dbReference type="NCBI Taxonomy" id="1619017"/>
    <lineage>
        <taxon>Bacteria</taxon>
        <taxon>Candidatus Wolfeibacteriota</taxon>
    </lineage>
</organism>
<evidence type="ECO:0000313" key="4">
    <source>
        <dbReference type="Proteomes" id="UP000034051"/>
    </source>
</evidence>